<comment type="caution">
    <text evidence="1">The sequence shown here is derived from an EMBL/GenBank/DDBJ whole genome shotgun (WGS) entry which is preliminary data.</text>
</comment>
<reference evidence="1" key="1">
    <citation type="submission" date="2019-08" db="EMBL/GenBank/DDBJ databases">
        <authorList>
            <person name="Kucharzyk K."/>
            <person name="Murdoch R.W."/>
            <person name="Higgins S."/>
            <person name="Loffler F."/>
        </authorList>
    </citation>
    <scope>NUCLEOTIDE SEQUENCE</scope>
</reference>
<protein>
    <recommendedName>
        <fullName evidence="2">GntR C-terminal domain-containing protein</fullName>
    </recommendedName>
</protein>
<proteinExistence type="predicted"/>
<evidence type="ECO:0000313" key="1">
    <source>
        <dbReference type="EMBL" id="MPN05778.1"/>
    </source>
</evidence>
<organism evidence="1">
    <name type="scientific">bioreactor metagenome</name>
    <dbReference type="NCBI Taxonomy" id="1076179"/>
    <lineage>
        <taxon>unclassified sequences</taxon>
        <taxon>metagenomes</taxon>
        <taxon>ecological metagenomes</taxon>
    </lineage>
</organism>
<evidence type="ECO:0008006" key="2">
    <source>
        <dbReference type="Google" id="ProtNLM"/>
    </source>
</evidence>
<name>A0A645EUS1_9ZZZZ</name>
<dbReference type="AlphaFoldDB" id="A0A645EUS1"/>
<gene>
    <name evidence="1" type="ORF">SDC9_153031</name>
</gene>
<dbReference type="EMBL" id="VSSQ01051686">
    <property type="protein sequence ID" value="MPN05778.1"/>
    <property type="molecule type" value="Genomic_DNA"/>
</dbReference>
<accession>A0A645EUS1</accession>
<sequence>MNRDTVTLGTFKEKAQEHLRIVQALAEQDLDKTLGEFDNHMKAYIQAVKEGSLA</sequence>